<proteinExistence type="predicted"/>
<reference evidence="2" key="1">
    <citation type="submission" date="2020-03" db="EMBL/GenBank/DDBJ databases">
        <title>the complete mitochondrial genome sequence of Antigona lamellaris.</title>
        <authorList>
            <person name="Zhong S."/>
        </authorList>
    </citation>
    <scope>NUCLEOTIDE SEQUENCE</scope>
</reference>
<evidence type="ECO:0000313" key="2">
    <source>
        <dbReference type="EMBL" id="QOE56576.1"/>
    </source>
</evidence>
<dbReference type="EMBL" id="MT254059">
    <property type="protein sequence ID" value="QOE56576.1"/>
    <property type="molecule type" value="Genomic_DNA"/>
</dbReference>
<keyword evidence="1" id="KW-0472">Membrane</keyword>
<feature type="transmembrane region" description="Helical" evidence="1">
    <location>
        <begin position="12"/>
        <end position="34"/>
    </location>
</feature>
<sequence>MQLVMPQFAPMFSVIIFLYLWAVFIFIMCSLWWASKRSYSF</sequence>
<geneLocation type="mitochondrion" evidence="2"/>
<keyword evidence="1" id="KW-1133">Transmembrane helix</keyword>
<keyword evidence="2" id="KW-0496">Mitochondrion</keyword>
<protein>
    <submittedName>
        <fullName evidence="2">ATP synthase F0 subunit 8</fullName>
    </submittedName>
</protein>
<name>A0A866UCQ1_9BIVA</name>
<gene>
    <name evidence="2" type="primary">atp8</name>
</gene>
<dbReference type="AlphaFoldDB" id="A0A866UCQ1"/>
<evidence type="ECO:0000256" key="1">
    <source>
        <dbReference type="SAM" id="Phobius"/>
    </source>
</evidence>
<accession>A0A866UCQ1</accession>
<organism evidence="2">
    <name type="scientific">Antigona lamellaris</name>
    <dbReference type="NCBI Taxonomy" id="345433"/>
    <lineage>
        <taxon>Eukaryota</taxon>
        <taxon>Metazoa</taxon>
        <taxon>Spiralia</taxon>
        <taxon>Lophotrochozoa</taxon>
        <taxon>Mollusca</taxon>
        <taxon>Bivalvia</taxon>
        <taxon>Autobranchia</taxon>
        <taxon>Heteroconchia</taxon>
        <taxon>Euheterodonta</taxon>
        <taxon>Imparidentia</taxon>
        <taxon>Neoheterodontei</taxon>
        <taxon>Venerida</taxon>
        <taxon>Veneroidea</taxon>
        <taxon>Veneridae</taxon>
        <taxon>Antigona</taxon>
    </lineage>
</organism>
<keyword evidence="1" id="KW-0812">Transmembrane</keyword>